<keyword evidence="2" id="KW-1185">Reference proteome</keyword>
<protein>
    <submittedName>
        <fullName evidence="1">Glycosyl transferase family 1</fullName>
    </submittedName>
</protein>
<dbReference type="EMBL" id="SGXA01000001">
    <property type="protein sequence ID" value="RZS75560.1"/>
    <property type="molecule type" value="Genomic_DNA"/>
</dbReference>
<dbReference type="SUPFAM" id="SSF53756">
    <property type="entry name" value="UDP-Glycosyltransferase/glycogen phosphorylase"/>
    <property type="match status" value="1"/>
</dbReference>
<comment type="caution">
    <text evidence="1">The sequence shown here is derived from an EMBL/GenBank/DDBJ whole genome shotgun (WGS) entry which is preliminary data.</text>
</comment>
<gene>
    <name evidence="1" type="ORF">EV199_1429</name>
</gene>
<keyword evidence="1" id="KW-0808">Transferase</keyword>
<reference evidence="1 2" key="1">
    <citation type="submission" date="2019-02" db="EMBL/GenBank/DDBJ databases">
        <title>Genomic Encyclopedia of Type Strains, Phase IV (KMG-IV): sequencing the most valuable type-strain genomes for metagenomic binning, comparative biology and taxonomic classification.</title>
        <authorList>
            <person name="Goeker M."/>
        </authorList>
    </citation>
    <scope>NUCLEOTIDE SEQUENCE [LARGE SCALE GENOMIC DNA]</scope>
    <source>
        <strain evidence="1 2">DSM 18116</strain>
    </source>
</reference>
<dbReference type="RefSeq" id="WP_130539922.1">
    <property type="nucleotide sequence ID" value="NZ_CP042431.1"/>
</dbReference>
<name>A0A4Q7N1R5_9BACT</name>
<organism evidence="1 2">
    <name type="scientific">Pseudobacter ginsenosidimutans</name>
    <dbReference type="NCBI Taxonomy" id="661488"/>
    <lineage>
        <taxon>Bacteria</taxon>
        <taxon>Pseudomonadati</taxon>
        <taxon>Bacteroidota</taxon>
        <taxon>Chitinophagia</taxon>
        <taxon>Chitinophagales</taxon>
        <taxon>Chitinophagaceae</taxon>
        <taxon>Pseudobacter</taxon>
    </lineage>
</organism>
<dbReference type="OrthoDB" id="1094459at2"/>
<dbReference type="Proteomes" id="UP000293874">
    <property type="component" value="Unassembled WGS sequence"/>
</dbReference>
<proteinExistence type="predicted"/>
<dbReference type="Gene3D" id="3.40.50.2000">
    <property type="entry name" value="Glycogen Phosphorylase B"/>
    <property type="match status" value="1"/>
</dbReference>
<dbReference type="Pfam" id="PF13692">
    <property type="entry name" value="Glyco_trans_1_4"/>
    <property type="match status" value="1"/>
</dbReference>
<accession>A0A4Q7N1R5</accession>
<evidence type="ECO:0000313" key="1">
    <source>
        <dbReference type="EMBL" id="RZS75560.1"/>
    </source>
</evidence>
<sequence>MERHLHIVSLDVPYPVNHGGMFDLFYKLVALHQAGVKIHLHCFEYGRGPQPELEQYCASVQYYERQCGHKGFSHKLPYIVASRCSAELVNNLLNDEHPILLEGIHCSSILQDERFARRKTILRLHNVEYQYYRQLADSTHSVFKKLYYLHESKLLRSYEAAIAEKASVILAVSEQDVQTYRTKFGVKNIMHLPVFLPYNHISSKEGIGCFCLYQGNLSVDENEKAAIWLIEEVFNEIPAHFIVAGKDPSRKLEKAAERSGHACVVANPSEDEMQDMISKAQINILPSFNCTGVKLKLLNALFNGRHCVVNDAAVKDSSISPACHIGTNAESFKQIVAQLYHNPFTQEEITLRQQLLEPMFNNERNARQLSQVIWQERVTG</sequence>
<dbReference type="GO" id="GO:0016740">
    <property type="term" value="F:transferase activity"/>
    <property type="evidence" value="ECO:0007669"/>
    <property type="project" value="UniProtKB-KW"/>
</dbReference>
<evidence type="ECO:0000313" key="2">
    <source>
        <dbReference type="Proteomes" id="UP000293874"/>
    </source>
</evidence>
<dbReference type="AlphaFoldDB" id="A0A4Q7N1R5"/>